<evidence type="ECO:0000313" key="3">
    <source>
        <dbReference type="Proteomes" id="UP001398556"/>
    </source>
</evidence>
<keyword evidence="1" id="KW-0812">Transmembrane</keyword>
<proteinExistence type="predicted"/>
<dbReference type="EMBL" id="JBBYHU010000020">
    <property type="protein sequence ID" value="MEL1241452.1"/>
    <property type="molecule type" value="Genomic_DNA"/>
</dbReference>
<sequence length="146" mass="16605">METNDKRNPMKDDELNKIHSDALGLNVPENYFSNSKKEILGKLIIEASPKVIPFYKKRTTWYAAAMITLFLGLTLINNYNKTEQQISAPISDSIAQIENATNPIPENSNSIPNYKMSAENDILISSLFVEDKEIDEYITNYILDDI</sequence>
<comment type="caution">
    <text evidence="2">The sequence shown here is derived from an EMBL/GenBank/DDBJ whole genome shotgun (WGS) entry which is preliminary data.</text>
</comment>
<protein>
    <submittedName>
        <fullName evidence="2">Uncharacterized protein</fullName>
    </submittedName>
</protein>
<accession>A0ABU9HND7</accession>
<feature type="transmembrane region" description="Helical" evidence="1">
    <location>
        <begin position="60"/>
        <end position="79"/>
    </location>
</feature>
<keyword evidence="1" id="KW-1133">Transmembrane helix</keyword>
<dbReference type="Proteomes" id="UP001398556">
    <property type="component" value="Unassembled WGS sequence"/>
</dbReference>
<evidence type="ECO:0000313" key="2">
    <source>
        <dbReference type="EMBL" id="MEL1241452.1"/>
    </source>
</evidence>
<evidence type="ECO:0000256" key="1">
    <source>
        <dbReference type="SAM" id="Phobius"/>
    </source>
</evidence>
<reference evidence="2 3" key="1">
    <citation type="submission" date="2024-04" db="EMBL/GenBank/DDBJ databases">
        <title>Flavobacterium sp. DGU99 16S ribosomal RNA gene Genome sequencing and assembly.</title>
        <authorList>
            <person name="Park S."/>
        </authorList>
    </citation>
    <scope>NUCLEOTIDE SEQUENCE [LARGE SCALE GENOMIC DNA]</scope>
    <source>
        <strain evidence="2 3">DGU99</strain>
    </source>
</reference>
<dbReference type="RefSeq" id="WP_341700670.1">
    <property type="nucleotide sequence ID" value="NZ_JBBYHU010000020.1"/>
</dbReference>
<organism evidence="2 3">
    <name type="scientific">Flavobacterium flavipallidum</name>
    <dbReference type="NCBI Taxonomy" id="3139140"/>
    <lineage>
        <taxon>Bacteria</taxon>
        <taxon>Pseudomonadati</taxon>
        <taxon>Bacteroidota</taxon>
        <taxon>Flavobacteriia</taxon>
        <taxon>Flavobacteriales</taxon>
        <taxon>Flavobacteriaceae</taxon>
        <taxon>Flavobacterium</taxon>
    </lineage>
</organism>
<keyword evidence="3" id="KW-1185">Reference proteome</keyword>
<gene>
    <name evidence="2" type="ORF">AAEO59_10370</name>
</gene>
<keyword evidence="1" id="KW-0472">Membrane</keyword>
<name>A0ABU9HND7_9FLAO</name>